<feature type="compositionally biased region" description="Basic residues" evidence="1">
    <location>
        <begin position="1"/>
        <end position="16"/>
    </location>
</feature>
<gene>
    <name evidence="2" type="ORF">EYF80_029808</name>
</gene>
<dbReference type="Proteomes" id="UP000314294">
    <property type="component" value="Unassembled WGS sequence"/>
</dbReference>
<dbReference type="EMBL" id="SRLO01000343">
    <property type="protein sequence ID" value="TNN59966.1"/>
    <property type="molecule type" value="Genomic_DNA"/>
</dbReference>
<dbReference type="AlphaFoldDB" id="A0A4Z2H2E5"/>
<name>A0A4Z2H2E5_9TELE</name>
<protein>
    <submittedName>
        <fullName evidence="2">Uncharacterized protein</fullName>
    </submittedName>
</protein>
<feature type="region of interest" description="Disordered" evidence="1">
    <location>
        <begin position="1"/>
        <end position="50"/>
    </location>
</feature>
<proteinExistence type="predicted"/>
<evidence type="ECO:0000256" key="1">
    <source>
        <dbReference type="SAM" id="MobiDB-lite"/>
    </source>
</evidence>
<accession>A0A4Z2H2E5</accession>
<evidence type="ECO:0000313" key="3">
    <source>
        <dbReference type="Proteomes" id="UP000314294"/>
    </source>
</evidence>
<organism evidence="2 3">
    <name type="scientific">Liparis tanakae</name>
    <name type="common">Tanaka's snailfish</name>
    <dbReference type="NCBI Taxonomy" id="230148"/>
    <lineage>
        <taxon>Eukaryota</taxon>
        <taxon>Metazoa</taxon>
        <taxon>Chordata</taxon>
        <taxon>Craniata</taxon>
        <taxon>Vertebrata</taxon>
        <taxon>Euteleostomi</taxon>
        <taxon>Actinopterygii</taxon>
        <taxon>Neopterygii</taxon>
        <taxon>Teleostei</taxon>
        <taxon>Neoteleostei</taxon>
        <taxon>Acanthomorphata</taxon>
        <taxon>Eupercaria</taxon>
        <taxon>Perciformes</taxon>
        <taxon>Cottioidei</taxon>
        <taxon>Cottales</taxon>
        <taxon>Liparidae</taxon>
        <taxon>Liparis</taxon>
    </lineage>
</organism>
<comment type="caution">
    <text evidence="2">The sequence shown here is derived from an EMBL/GenBank/DDBJ whole genome shotgun (WGS) entry which is preliminary data.</text>
</comment>
<reference evidence="2 3" key="1">
    <citation type="submission" date="2019-03" db="EMBL/GenBank/DDBJ databases">
        <title>First draft genome of Liparis tanakae, snailfish: a comprehensive survey of snailfish specific genes.</title>
        <authorList>
            <person name="Kim W."/>
            <person name="Song I."/>
            <person name="Jeong J.-H."/>
            <person name="Kim D."/>
            <person name="Kim S."/>
            <person name="Ryu S."/>
            <person name="Song J.Y."/>
            <person name="Lee S.K."/>
        </authorList>
    </citation>
    <scope>NUCLEOTIDE SEQUENCE [LARGE SCALE GENOMIC DNA]</scope>
    <source>
        <tissue evidence="2">Muscle</tissue>
    </source>
</reference>
<keyword evidence="3" id="KW-1185">Reference proteome</keyword>
<evidence type="ECO:0000313" key="2">
    <source>
        <dbReference type="EMBL" id="TNN59966.1"/>
    </source>
</evidence>
<sequence length="73" mass="8238">MESRLRRYQRRAKGTGRRISGIGLQDGNGIEQKLSKHGRFGASPRRNDHDLRLQITDHQQGRAPLGEEAQSST</sequence>